<dbReference type="SUPFAM" id="SSF51905">
    <property type="entry name" value="FAD/NAD(P)-binding domain"/>
    <property type="match status" value="1"/>
</dbReference>
<dbReference type="GO" id="GO:0050660">
    <property type="term" value="F:flavin adenine dinucleotide binding"/>
    <property type="evidence" value="ECO:0007669"/>
    <property type="project" value="InterPro"/>
</dbReference>
<sequence length="565" mass="61799">MTQTPADFGQYDFIIVGAGSAGCVLANRLSANPGMRVLLLEAGGSDRYHWVNIPIGYLYCMGNPRTDWLMKTEPEAGLNGRALNYPRGKLLGGCSSINGMIYMRGQAADYDGWRQAGNLGWGWDDVLPYFRKSEDHFGGANDLHGAGGEWRVERQRLSWPILDAFRDAAEELGIPRTEDFNGGTNEGSGYFEVNQRKGVRWNTSKAFLRSVLRRPNLRVVTGAETETLDFDGACVTGVVFRMGGQLHRARAGETILAAGAINSPKQLELSGVGRPAVLGAAGIPVRHALEGVGENLQDHLQIRTVFKVANASTLNQRYHNLFSRAAMGVEYAIRRTGPLSMAPSQLGIFARSDPRLETPDLEYHVQPLSTDRLGEPLHRFPAVTVSVCNLRPESRGTVHIETPDPQTAPKIRPNYLSTEGDRTVAVASLRHVRRLMKARAVARFAPEEMLPGAQYEGDEDLVRKAGDIGTTIFHPVGTCKMGADPMAVVDGRLRVHGISGLRIVDASIMPTIVSGNTNSPVVMIAEKASEMILQDATTRVTPLDLRISVPMRQSRHQYLRGDGPK</sequence>
<evidence type="ECO:0000313" key="8">
    <source>
        <dbReference type="Proteomes" id="UP000216215"/>
    </source>
</evidence>
<dbReference type="AlphaFoldDB" id="A0AB36R6E0"/>
<evidence type="ECO:0000256" key="1">
    <source>
        <dbReference type="ARBA" id="ARBA00001974"/>
    </source>
</evidence>
<feature type="domain" description="Glucose-methanol-choline oxidoreductase N-terminal" evidence="5">
    <location>
        <begin position="11"/>
        <end position="300"/>
    </location>
</feature>
<accession>A0AB36R6E0</accession>
<keyword evidence="8" id="KW-1185">Reference proteome</keyword>
<keyword evidence="3" id="KW-0285">Flavoprotein</keyword>
<dbReference type="Gene3D" id="3.50.50.60">
    <property type="entry name" value="FAD/NAD(P)-binding domain"/>
    <property type="match status" value="1"/>
</dbReference>
<dbReference type="PANTHER" id="PTHR11552">
    <property type="entry name" value="GLUCOSE-METHANOL-CHOLINE GMC OXIDOREDUCTASE"/>
    <property type="match status" value="1"/>
</dbReference>
<dbReference type="Proteomes" id="UP000216215">
    <property type="component" value="Unassembled WGS sequence"/>
</dbReference>
<comment type="similarity">
    <text evidence="2">Belongs to the GMC oxidoreductase family.</text>
</comment>
<dbReference type="Pfam" id="PF00732">
    <property type="entry name" value="GMC_oxred_N"/>
    <property type="match status" value="1"/>
</dbReference>
<dbReference type="Gene3D" id="3.30.560.10">
    <property type="entry name" value="Glucose Oxidase, domain 3"/>
    <property type="match status" value="1"/>
</dbReference>
<feature type="domain" description="Glucose-methanol-choline oxidoreductase C-terminal" evidence="6">
    <location>
        <begin position="392"/>
        <end position="525"/>
    </location>
</feature>
<dbReference type="InterPro" id="IPR007867">
    <property type="entry name" value="GMC_OxRtase_C"/>
</dbReference>
<organism evidence="7 8">
    <name type="scientific">Mesorhizobium mediterraneum</name>
    <dbReference type="NCBI Taxonomy" id="43617"/>
    <lineage>
        <taxon>Bacteria</taxon>
        <taxon>Pseudomonadati</taxon>
        <taxon>Pseudomonadota</taxon>
        <taxon>Alphaproteobacteria</taxon>
        <taxon>Hyphomicrobiales</taxon>
        <taxon>Phyllobacteriaceae</taxon>
        <taxon>Mesorhizobium</taxon>
    </lineage>
</organism>
<evidence type="ECO:0000256" key="2">
    <source>
        <dbReference type="ARBA" id="ARBA00010790"/>
    </source>
</evidence>
<reference evidence="8" key="1">
    <citation type="submission" date="2017-08" db="EMBL/GenBank/DDBJ databases">
        <title>Mesorhizobium wenxinae sp. nov., a novel rhizobial species isolated from root nodules of chickpea (Cicer arietinum L.).</title>
        <authorList>
            <person name="Zhang J."/>
        </authorList>
    </citation>
    <scope>NUCLEOTIDE SEQUENCE [LARGE SCALE GENOMIC DNA]</scope>
    <source>
        <strain evidence="8">USDA 3392</strain>
    </source>
</reference>
<name>A0AB36R6E0_9HYPH</name>
<evidence type="ECO:0000313" key="7">
    <source>
        <dbReference type="EMBL" id="PAQ00139.1"/>
    </source>
</evidence>
<dbReference type="SUPFAM" id="SSF54373">
    <property type="entry name" value="FAD-linked reductases, C-terminal domain"/>
    <property type="match status" value="1"/>
</dbReference>
<dbReference type="InterPro" id="IPR012132">
    <property type="entry name" value="GMC_OxRdtase"/>
</dbReference>
<evidence type="ECO:0000259" key="6">
    <source>
        <dbReference type="Pfam" id="PF05199"/>
    </source>
</evidence>
<evidence type="ECO:0000256" key="4">
    <source>
        <dbReference type="ARBA" id="ARBA00022827"/>
    </source>
</evidence>
<dbReference type="InterPro" id="IPR036188">
    <property type="entry name" value="FAD/NAD-bd_sf"/>
</dbReference>
<comment type="caution">
    <text evidence="7">The sequence shown here is derived from an EMBL/GenBank/DDBJ whole genome shotgun (WGS) entry which is preliminary data.</text>
</comment>
<protein>
    <submittedName>
        <fullName evidence="7">Choline dehydrogenase</fullName>
    </submittedName>
</protein>
<evidence type="ECO:0000256" key="3">
    <source>
        <dbReference type="ARBA" id="ARBA00022630"/>
    </source>
</evidence>
<dbReference type="PIRSF" id="PIRSF000137">
    <property type="entry name" value="Alcohol_oxidase"/>
    <property type="match status" value="1"/>
</dbReference>
<keyword evidence="4" id="KW-0274">FAD</keyword>
<gene>
    <name evidence="7" type="ORF">CIT25_20070</name>
</gene>
<dbReference type="PANTHER" id="PTHR11552:SF147">
    <property type="entry name" value="CHOLINE DEHYDROGENASE, MITOCHONDRIAL"/>
    <property type="match status" value="1"/>
</dbReference>
<evidence type="ECO:0000259" key="5">
    <source>
        <dbReference type="Pfam" id="PF00732"/>
    </source>
</evidence>
<dbReference type="GO" id="GO:0016614">
    <property type="term" value="F:oxidoreductase activity, acting on CH-OH group of donors"/>
    <property type="evidence" value="ECO:0007669"/>
    <property type="project" value="InterPro"/>
</dbReference>
<dbReference type="EMBL" id="NPKI01000026">
    <property type="protein sequence ID" value="PAQ00139.1"/>
    <property type="molecule type" value="Genomic_DNA"/>
</dbReference>
<dbReference type="InterPro" id="IPR000172">
    <property type="entry name" value="GMC_OxRdtase_N"/>
</dbReference>
<dbReference type="Pfam" id="PF05199">
    <property type="entry name" value="GMC_oxred_C"/>
    <property type="match status" value="1"/>
</dbReference>
<comment type="cofactor">
    <cofactor evidence="1">
        <name>FAD</name>
        <dbReference type="ChEBI" id="CHEBI:57692"/>
    </cofactor>
</comment>
<proteinExistence type="inferred from homology"/>